<dbReference type="PROSITE" id="PS51257">
    <property type="entry name" value="PROKAR_LIPOPROTEIN"/>
    <property type="match status" value="1"/>
</dbReference>
<dbReference type="Pfam" id="PF13360">
    <property type="entry name" value="PQQ_2"/>
    <property type="match status" value="1"/>
</dbReference>
<reference evidence="4" key="1">
    <citation type="submission" date="2016-10" db="EMBL/GenBank/DDBJ databases">
        <authorList>
            <person name="Varghese N."/>
            <person name="Submissions S."/>
        </authorList>
    </citation>
    <scope>NUCLEOTIDE SEQUENCE [LARGE SCALE GENOMIC DNA]</scope>
    <source>
        <strain evidence="4">B4,CECT 8067,JCM 17497</strain>
    </source>
</reference>
<evidence type="ECO:0000313" key="3">
    <source>
        <dbReference type="EMBL" id="SDK04895.1"/>
    </source>
</evidence>
<dbReference type="STRING" id="1095776.SAMN04515672_2259"/>
<proteinExistence type="predicted"/>
<dbReference type="InterPro" id="IPR018391">
    <property type="entry name" value="PQQ_b-propeller_rpt"/>
</dbReference>
<dbReference type="PANTHER" id="PTHR34512">
    <property type="entry name" value="CELL SURFACE PROTEIN"/>
    <property type="match status" value="1"/>
</dbReference>
<dbReference type="SMART" id="SM00564">
    <property type="entry name" value="PQQ"/>
    <property type="match status" value="3"/>
</dbReference>
<dbReference type="Proteomes" id="UP000198882">
    <property type="component" value="Unassembled WGS sequence"/>
</dbReference>
<feature type="region of interest" description="Disordered" evidence="1">
    <location>
        <begin position="214"/>
        <end position="235"/>
    </location>
</feature>
<organism evidence="3 4">
    <name type="scientific">Natronorubrum texcoconense</name>
    <dbReference type="NCBI Taxonomy" id="1095776"/>
    <lineage>
        <taxon>Archaea</taxon>
        <taxon>Methanobacteriati</taxon>
        <taxon>Methanobacteriota</taxon>
        <taxon>Stenosarchaea group</taxon>
        <taxon>Halobacteria</taxon>
        <taxon>Halobacteriales</taxon>
        <taxon>Natrialbaceae</taxon>
        <taxon>Natronorubrum</taxon>
    </lineage>
</organism>
<dbReference type="InterPro" id="IPR011047">
    <property type="entry name" value="Quinoprotein_ADH-like_sf"/>
</dbReference>
<evidence type="ECO:0000313" key="4">
    <source>
        <dbReference type="Proteomes" id="UP000198882"/>
    </source>
</evidence>
<keyword evidence="4" id="KW-1185">Reference proteome</keyword>
<dbReference type="Gene3D" id="2.130.10.10">
    <property type="entry name" value="YVTN repeat-like/Quinoprotein amine dehydrogenase"/>
    <property type="match status" value="2"/>
</dbReference>
<feature type="domain" description="Pyrrolo-quinoline quinone repeat" evidence="2">
    <location>
        <begin position="128"/>
        <end position="305"/>
    </location>
</feature>
<protein>
    <submittedName>
        <fullName evidence="3">Outer membrane protein assembly factor BamB, contains PQQ-like beta-propeller repeat</fullName>
    </submittedName>
</protein>
<dbReference type="OrthoDB" id="174870at2157"/>
<dbReference type="PANTHER" id="PTHR34512:SF30">
    <property type="entry name" value="OUTER MEMBRANE PROTEIN ASSEMBLY FACTOR BAMB"/>
    <property type="match status" value="1"/>
</dbReference>
<dbReference type="InterPro" id="IPR015943">
    <property type="entry name" value="WD40/YVTN_repeat-like_dom_sf"/>
</dbReference>
<dbReference type="EMBL" id="FNFE01000002">
    <property type="protein sequence ID" value="SDK04895.1"/>
    <property type="molecule type" value="Genomic_DNA"/>
</dbReference>
<evidence type="ECO:0000259" key="2">
    <source>
        <dbReference type="Pfam" id="PF13360"/>
    </source>
</evidence>
<dbReference type="SUPFAM" id="SSF50998">
    <property type="entry name" value="Quinoprotein alcohol dehydrogenase-like"/>
    <property type="match status" value="1"/>
</dbReference>
<feature type="region of interest" description="Disordered" evidence="1">
    <location>
        <begin position="26"/>
        <end position="56"/>
    </location>
</feature>
<feature type="compositionally biased region" description="Acidic residues" evidence="1">
    <location>
        <begin position="30"/>
        <end position="46"/>
    </location>
</feature>
<evidence type="ECO:0000256" key="1">
    <source>
        <dbReference type="SAM" id="MobiDB-lite"/>
    </source>
</evidence>
<sequence>MGSHVSRRRALEVGAVVGTIGVAGCFDPQMESDDEAESPTESEPGDDGWGTFRGDSRLTGVAPAEAAPGESLAVDWRVDGADVAAERDASLEGPITVTVVSSPVVADESVVVTVECVDESTDDLLTTLLAIDVESGEIEWAIGIESREGRVLDPVVSDSHEAIGVVHWTDDGGRLSLIDAESGELRDERALERPSQPTMADGTLYVDGTSVVSSDLSDGDGLSEGGDPSNGNGWEIELGTEAAPAARLTVTDDSVLAPRGDGLVALEREDGTHRWDVSFVASDGTERVPSGVTAPVVGDESAYCAGDHDALGEYQPSPLIALDPDDGEERWQFRPGSDDGAFGGVYGYPIERDGIVYAVGLETGDPDAESLEDEFSLFAVDDGDLVWQVDVGPTLAPVAADDALYVPTAAGVSVYGTGGERRDEVDLGSSPNPYRSPAITDGRLIVPTDDGLVAIGD</sequence>
<name>A0A1G8YS44_9EURY</name>
<dbReference type="RefSeq" id="WP_090305830.1">
    <property type="nucleotide sequence ID" value="NZ_FNFE01000002.1"/>
</dbReference>
<accession>A0A1G8YS44</accession>
<dbReference type="AlphaFoldDB" id="A0A1G8YS44"/>
<gene>
    <name evidence="3" type="ORF">SAMN04515672_2259</name>
</gene>
<dbReference type="InterPro" id="IPR002372">
    <property type="entry name" value="PQQ_rpt_dom"/>
</dbReference>